<evidence type="ECO:0000313" key="1">
    <source>
        <dbReference type="EMBL" id="JAE23536.1"/>
    </source>
</evidence>
<dbReference type="EMBL" id="GBRH01174360">
    <property type="protein sequence ID" value="JAE23536.1"/>
    <property type="molecule type" value="Transcribed_RNA"/>
</dbReference>
<name>A0A0A9GLV8_ARUDO</name>
<organism evidence="1">
    <name type="scientific">Arundo donax</name>
    <name type="common">Giant reed</name>
    <name type="synonym">Donax arundinaceus</name>
    <dbReference type="NCBI Taxonomy" id="35708"/>
    <lineage>
        <taxon>Eukaryota</taxon>
        <taxon>Viridiplantae</taxon>
        <taxon>Streptophyta</taxon>
        <taxon>Embryophyta</taxon>
        <taxon>Tracheophyta</taxon>
        <taxon>Spermatophyta</taxon>
        <taxon>Magnoliopsida</taxon>
        <taxon>Liliopsida</taxon>
        <taxon>Poales</taxon>
        <taxon>Poaceae</taxon>
        <taxon>PACMAD clade</taxon>
        <taxon>Arundinoideae</taxon>
        <taxon>Arundineae</taxon>
        <taxon>Arundo</taxon>
    </lineage>
</organism>
<sequence>MLPVSSPLLLPSRRLLALLSFYWLLDLVIFPNA</sequence>
<reference evidence="1" key="1">
    <citation type="submission" date="2014-09" db="EMBL/GenBank/DDBJ databases">
        <authorList>
            <person name="Magalhaes I.L.F."/>
            <person name="Oliveira U."/>
            <person name="Santos F.R."/>
            <person name="Vidigal T.H.D.A."/>
            <person name="Brescovit A.D."/>
            <person name="Santos A.J."/>
        </authorList>
    </citation>
    <scope>NUCLEOTIDE SEQUENCE</scope>
    <source>
        <tissue evidence="1">Shoot tissue taken approximately 20 cm above the soil surface</tissue>
    </source>
</reference>
<protein>
    <submittedName>
        <fullName evidence="1">Uncharacterized protein</fullName>
    </submittedName>
</protein>
<accession>A0A0A9GLV8</accession>
<dbReference type="AlphaFoldDB" id="A0A0A9GLV8"/>
<reference evidence="1" key="2">
    <citation type="journal article" date="2015" name="Data Brief">
        <title>Shoot transcriptome of the giant reed, Arundo donax.</title>
        <authorList>
            <person name="Barrero R.A."/>
            <person name="Guerrero F.D."/>
            <person name="Moolhuijzen P."/>
            <person name="Goolsby J.A."/>
            <person name="Tidwell J."/>
            <person name="Bellgard S.E."/>
            <person name="Bellgard M.I."/>
        </authorList>
    </citation>
    <scope>NUCLEOTIDE SEQUENCE</scope>
    <source>
        <tissue evidence="1">Shoot tissue taken approximately 20 cm above the soil surface</tissue>
    </source>
</reference>
<proteinExistence type="predicted"/>